<dbReference type="Gene3D" id="3.40.50.850">
    <property type="entry name" value="Isochorismatase-like"/>
    <property type="match status" value="1"/>
</dbReference>
<dbReference type="GeneID" id="78335251"/>
<proteinExistence type="inferred from homology"/>
<dbReference type="SUPFAM" id="SSF52499">
    <property type="entry name" value="Isochorismatase-like hydrolases"/>
    <property type="match status" value="1"/>
</dbReference>
<dbReference type="PANTHER" id="PTHR43540">
    <property type="entry name" value="PEROXYUREIDOACRYLATE/UREIDOACRYLATE AMIDOHYDROLASE-RELATED"/>
    <property type="match status" value="1"/>
</dbReference>
<evidence type="ECO:0000313" key="4">
    <source>
        <dbReference type="EMBL" id="SDX22695.1"/>
    </source>
</evidence>
<comment type="caution">
    <text evidence="4">The sequence shown here is derived from an EMBL/GenBank/DDBJ whole genome shotgun (WGS) entry which is preliminary data.</text>
</comment>
<dbReference type="InterPro" id="IPR000868">
    <property type="entry name" value="Isochorismatase-like_dom"/>
</dbReference>
<dbReference type="AlphaFoldDB" id="A0A1H2ZZ96"/>
<evidence type="ECO:0000256" key="2">
    <source>
        <dbReference type="ARBA" id="ARBA00022801"/>
    </source>
</evidence>
<dbReference type="EMBL" id="FNOP01000017">
    <property type="protein sequence ID" value="SDX22695.1"/>
    <property type="molecule type" value="Genomic_DNA"/>
</dbReference>
<evidence type="ECO:0000313" key="5">
    <source>
        <dbReference type="Proteomes" id="UP000182379"/>
    </source>
</evidence>
<accession>A0A1H2ZZ96</accession>
<dbReference type="Pfam" id="PF00857">
    <property type="entry name" value="Isochorismatase"/>
    <property type="match status" value="1"/>
</dbReference>
<name>A0A1H2ZZ96_ACIFE</name>
<protein>
    <submittedName>
        <fullName evidence="4">Nicotinamidase-related amidase</fullName>
    </submittedName>
</protein>
<dbReference type="CDD" id="cd00431">
    <property type="entry name" value="cysteine_hydrolases"/>
    <property type="match status" value="1"/>
</dbReference>
<reference evidence="4 5" key="1">
    <citation type="submission" date="2016-10" db="EMBL/GenBank/DDBJ databases">
        <authorList>
            <person name="Varghese N."/>
            <person name="Submissions S."/>
        </authorList>
    </citation>
    <scope>NUCLEOTIDE SEQUENCE [LARGE SCALE GENOMIC DNA]</scope>
    <source>
        <strain evidence="4 5">WCC6</strain>
    </source>
</reference>
<dbReference type="GO" id="GO:0016787">
    <property type="term" value="F:hydrolase activity"/>
    <property type="evidence" value="ECO:0007669"/>
    <property type="project" value="UniProtKB-KW"/>
</dbReference>
<organism evidence="4 5">
    <name type="scientific">Acidaminococcus fermentans</name>
    <dbReference type="NCBI Taxonomy" id="905"/>
    <lineage>
        <taxon>Bacteria</taxon>
        <taxon>Bacillati</taxon>
        <taxon>Bacillota</taxon>
        <taxon>Negativicutes</taxon>
        <taxon>Acidaminococcales</taxon>
        <taxon>Acidaminococcaceae</taxon>
        <taxon>Acidaminococcus</taxon>
    </lineage>
</organism>
<dbReference type="InterPro" id="IPR050272">
    <property type="entry name" value="Isochorismatase-like_hydrls"/>
</dbReference>
<dbReference type="RefSeq" id="WP_012938902.1">
    <property type="nucleotide sequence ID" value="NZ_CALAKB010000033.1"/>
</dbReference>
<keyword evidence="2" id="KW-0378">Hydrolase</keyword>
<evidence type="ECO:0000259" key="3">
    <source>
        <dbReference type="Pfam" id="PF00857"/>
    </source>
</evidence>
<dbReference type="Proteomes" id="UP000182379">
    <property type="component" value="Unassembled WGS sequence"/>
</dbReference>
<comment type="similarity">
    <text evidence="1">Belongs to the isochorismatase family.</text>
</comment>
<dbReference type="PANTHER" id="PTHR43540:SF6">
    <property type="entry name" value="ISOCHORISMATASE-LIKE DOMAIN-CONTAINING PROTEIN"/>
    <property type="match status" value="1"/>
</dbReference>
<dbReference type="InterPro" id="IPR036380">
    <property type="entry name" value="Isochorismatase-like_sf"/>
</dbReference>
<evidence type="ECO:0000256" key="1">
    <source>
        <dbReference type="ARBA" id="ARBA00006336"/>
    </source>
</evidence>
<gene>
    <name evidence="4" type="ORF">SAMN05216495_11743</name>
</gene>
<dbReference type="OMA" id="ICVISNA"/>
<sequence length="176" mass="19563">MENRILVVVDMQNDFVGGSLGSEAAQDITLNVLKKVANFPGRVIFTQDTHGEDYLETQEGRRLPVKHCIKGTPGWRLIPALEKLQQEHHWPVIQKPSFGSVTLAEDLKELHRKQPIQSIELIGLCTDICVVSNALLLKAALPEVEIRVDSRCCAGVTEESHQAALETMRSCQVVVE</sequence>
<feature type="domain" description="Isochorismatase-like" evidence="3">
    <location>
        <begin position="5"/>
        <end position="174"/>
    </location>
</feature>